<feature type="compositionally biased region" description="Basic and acidic residues" evidence="1">
    <location>
        <begin position="38"/>
        <end position="47"/>
    </location>
</feature>
<reference evidence="2 3" key="1">
    <citation type="journal article" date="2018" name="Nat. Ecol. Evol.">
        <title>Shark genomes provide insights into elasmobranch evolution and the origin of vertebrates.</title>
        <authorList>
            <person name="Hara Y"/>
            <person name="Yamaguchi K"/>
            <person name="Onimaru K"/>
            <person name="Kadota M"/>
            <person name="Koyanagi M"/>
            <person name="Keeley SD"/>
            <person name="Tatsumi K"/>
            <person name="Tanaka K"/>
            <person name="Motone F"/>
            <person name="Kageyama Y"/>
            <person name="Nozu R"/>
            <person name="Adachi N"/>
            <person name="Nishimura O"/>
            <person name="Nakagawa R"/>
            <person name="Tanegashima C"/>
            <person name="Kiyatake I"/>
            <person name="Matsumoto R"/>
            <person name="Murakumo K"/>
            <person name="Nishida K"/>
            <person name="Terakita A"/>
            <person name="Kuratani S"/>
            <person name="Sato K"/>
            <person name="Hyodo S Kuraku.S."/>
        </authorList>
    </citation>
    <scope>NUCLEOTIDE SEQUENCE [LARGE SCALE GENOMIC DNA]</scope>
</reference>
<dbReference type="EMBL" id="BEZZ01000558">
    <property type="protein sequence ID" value="GCC33977.1"/>
    <property type="molecule type" value="Genomic_DNA"/>
</dbReference>
<feature type="compositionally biased region" description="Basic and acidic residues" evidence="1">
    <location>
        <begin position="1"/>
        <end position="11"/>
    </location>
</feature>
<feature type="region of interest" description="Disordered" evidence="1">
    <location>
        <begin position="1"/>
        <end position="22"/>
    </location>
</feature>
<proteinExistence type="predicted"/>
<organism evidence="2 3">
    <name type="scientific">Chiloscyllium punctatum</name>
    <name type="common">Brownbanded bambooshark</name>
    <name type="synonym">Hemiscyllium punctatum</name>
    <dbReference type="NCBI Taxonomy" id="137246"/>
    <lineage>
        <taxon>Eukaryota</taxon>
        <taxon>Metazoa</taxon>
        <taxon>Chordata</taxon>
        <taxon>Craniata</taxon>
        <taxon>Vertebrata</taxon>
        <taxon>Chondrichthyes</taxon>
        <taxon>Elasmobranchii</taxon>
        <taxon>Galeomorphii</taxon>
        <taxon>Galeoidea</taxon>
        <taxon>Orectolobiformes</taxon>
        <taxon>Hemiscylliidae</taxon>
        <taxon>Chiloscyllium</taxon>
    </lineage>
</organism>
<dbReference type="AlphaFoldDB" id="A0A401SU85"/>
<sequence>MPMQTRTEKEGGQAQRASTGSLFSFFSLSSLPRSSVIARREGPRRDPSPAAARSPSVCPRAPLLVPSPPPLPPSRSLAQARAARPQTQKKTVAAGAGHLDANAPALNCSPPRTLPHPPGRNPQLQFRACAFLPPQGHGRDFFVVGVDRFWPVPPLVAPEGRTFPECLHQYSSDNTTRIS</sequence>
<evidence type="ECO:0000256" key="1">
    <source>
        <dbReference type="SAM" id="MobiDB-lite"/>
    </source>
</evidence>
<accession>A0A401SU85</accession>
<comment type="caution">
    <text evidence="2">The sequence shown here is derived from an EMBL/GenBank/DDBJ whole genome shotgun (WGS) entry which is preliminary data.</text>
</comment>
<evidence type="ECO:0000313" key="2">
    <source>
        <dbReference type="EMBL" id="GCC33977.1"/>
    </source>
</evidence>
<gene>
    <name evidence="2" type="ORF">chiPu_0012450</name>
</gene>
<feature type="region of interest" description="Disordered" evidence="1">
    <location>
        <begin position="34"/>
        <end position="121"/>
    </location>
</feature>
<protein>
    <submittedName>
        <fullName evidence="2">Uncharacterized protein</fullName>
    </submittedName>
</protein>
<name>A0A401SU85_CHIPU</name>
<keyword evidence="3" id="KW-1185">Reference proteome</keyword>
<dbReference type="Proteomes" id="UP000287033">
    <property type="component" value="Unassembled WGS sequence"/>
</dbReference>
<evidence type="ECO:0000313" key="3">
    <source>
        <dbReference type="Proteomes" id="UP000287033"/>
    </source>
</evidence>